<comment type="caution">
    <text evidence="2">The sequence shown here is derived from an EMBL/GenBank/DDBJ whole genome shotgun (WGS) entry which is preliminary data.</text>
</comment>
<protein>
    <submittedName>
        <fullName evidence="2">DNA-binding response regulator</fullName>
    </submittedName>
</protein>
<organism evidence="2 3">
    <name type="scientific">Tenacibaculum discolor</name>
    <dbReference type="NCBI Taxonomy" id="361581"/>
    <lineage>
        <taxon>Bacteria</taxon>
        <taxon>Pseudomonadati</taxon>
        <taxon>Bacteroidota</taxon>
        <taxon>Flavobacteriia</taxon>
        <taxon>Flavobacteriales</taxon>
        <taxon>Flavobacteriaceae</taxon>
        <taxon>Tenacibaculum</taxon>
    </lineage>
</organism>
<evidence type="ECO:0000259" key="1">
    <source>
        <dbReference type="PROSITE" id="PS50043"/>
    </source>
</evidence>
<dbReference type="GO" id="GO:0006355">
    <property type="term" value="P:regulation of DNA-templated transcription"/>
    <property type="evidence" value="ECO:0007669"/>
    <property type="project" value="InterPro"/>
</dbReference>
<dbReference type="PROSITE" id="PS50043">
    <property type="entry name" value="HTH_LUXR_2"/>
    <property type="match status" value="1"/>
</dbReference>
<dbReference type="SUPFAM" id="SSF46894">
    <property type="entry name" value="C-terminal effector domain of the bipartite response regulators"/>
    <property type="match status" value="1"/>
</dbReference>
<sequence length="43" mass="4657">IAKIVGLSKRTVDFHVDNARIKLGVVTRTQAAIKAVTGRLIEP</sequence>
<dbReference type="AlphaFoldDB" id="A0A2G1BPK8"/>
<dbReference type="InterPro" id="IPR016032">
    <property type="entry name" value="Sig_transdc_resp-reg_C-effctor"/>
</dbReference>
<name>A0A2G1BPK8_9FLAO</name>
<dbReference type="Pfam" id="PF00196">
    <property type="entry name" value="GerE"/>
    <property type="match status" value="1"/>
</dbReference>
<dbReference type="GO" id="GO:0003677">
    <property type="term" value="F:DNA binding"/>
    <property type="evidence" value="ECO:0007669"/>
    <property type="project" value="UniProtKB-KW"/>
</dbReference>
<reference evidence="2 3" key="1">
    <citation type="journal article" date="2016" name="Nat. Commun.">
        <title>Microbial interactions lead to rapid micro-scale successions on model marine particles.</title>
        <authorList>
            <person name="Datta M.S."/>
            <person name="Sliwerska E."/>
            <person name="Gore J."/>
            <person name="Polz M.F."/>
            <person name="Cordero O.X."/>
        </authorList>
    </citation>
    <scope>NUCLEOTIDE SEQUENCE [LARGE SCALE GENOMIC DNA]</scope>
    <source>
        <strain evidence="2 3">4G03</strain>
    </source>
</reference>
<proteinExistence type="predicted"/>
<evidence type="ECO:0000313" key="2">
    <source>
        <dbReference type="EMBL" id="PHN95789.1"/>
    </source>
</evidence>
<dbReference type="Gene3D" id="1.10.10.10">
    <property type="entry name" value="Winged helix-like DNA-binding domain superfamily/Winged helix DNA-binding domain"/>
    <property type="match status" value="1"/>
</dbReference>
<feature type="non-terminal residue" evidence="2">
    <location>
        <position position="1"/>
    </location>
</feature>
<dbReference type="EMBL" id="PDUU01001079">
    <property type="protein sequence ID" value="PHN95789.1"/>
    <property type="molecule type" value="Genomic_DNA"/>
</dbReference>
<gene>
    <name evidence="2" type="ORF">CSC81_18660</name>
</gene>
<accession>A0A2G1BPK8</accession>
<keyword evidence="2" id="KW-0238">DNA-binding</keyword>
<evidence type="ECO:0000313" key="3">
    <source>
        <dbReference type="Proteomes" id="UP000222163"/>
    </source>
</evidence>
<feature type="domain" description="HTH luxR-type" evidence="1">
    <location>
        <begin position="1"/>
        <end position="39"/>
    </location>
</feature>
<dbReference type="Proteomes" id="UP000222163">
    <property type="component" value="Unassembled WGS sequence"/>
</dbReference>
<dbReference type="InterPro" id="IPR036388">
    <property type="entry name" value="WH-like_DNA-bd_sf"/>
</dbReference>
<dbReference type="InterPro" id="IPR000792">
    <property type="entry name" value="Tscrpt_reg_LuxR_C"/>
</dbReference>